<dbReference type="GO" id="GO:0004300">
    <property type="term" value="F:enoyl-CoA hydratase activity"/>
    <property type="evidence" value="ECO:0007669"/>
    <property type="project" value="TreeGrafter"/>
</dbReference>
<dbReference type="InterPro" id="IPR006108">
    <property type="entry name" value="3HC_DH_C"/>
</dbReference>
<dbReference type="FunFam" id="3.40.50.720:FF:000009">
    <property type="entry name" value="Fatty oxidation complex, alpha subunit"/>
    <property type="match status" value="1"/>
</dbReference>
<evidence type="ECO:0000256" key="1">
    <source>
        <dbReference type="ARBA" id="ARBA00023002"/>
    </source>
</evidence>
<dbReference type="PANTHER" id="PTHR43612">
    <property type="entry name" value="TRIFUNCTIONAL ENZYME SUBUNIT ALPHA"/>
    <property type="match status" value="1"/>
</dbReference>
<keyword evidence="2" id="KW-0520">NAD</keyword>
<dbReference type="Gene3D" id="3.40.50.720">
    <property type="entry name" value="NAD(P)-binding Rossmann-like Domain"/>
    <property type="match status" value="1"/>
</dbReference>
<dbReference type="EC" id="1.1.1.35" evidence="6"/>
<feature type="domain" description="3-hydroxyacyl-CoA dehydrogenase NAD binding" evidence="4">
    <location>
        <begin position="33"/>
        <end position="211"/>
    </location>
</feature>
<dbReference type="InterPro" id="IPR036291">
    <property type="entry name" value="NAD(P)-bd_dom_sf"/>
</dbReference>
<dbReference type="Gene3D" id="1.10.1040.50">
    <property type="match status" value="1"/>
</dbReference>
<dbReference type="SUPFAM" id="SSF52096">
    <property type="entry name" value="ClpP/crotonase"/>
    <property type="match status" value="1"/>
</dbReference>
<dbReference type="InterPro" id="IPR050136">
    <property type="entry name" value="FA_oxidation_alpha_subunit"/>
</dbReference>
<dbReference type="Pfam" id="PF16113">
    <property type="entry name" value="ECH_2"/>
    <property type="match status" value="1"/>
</dbReference>
<evidence type="ECO:0000313" key="6">
    <source>
        <dbReference type="EMBL" id="AIF15091.1"/>
    </source>
</evidence>
<proteinExistence type="predicted"/>
<dbReference type="GO" id="GO:0016509">
    <property type="term" value="F:long-chain (3S)-3-hydroxyacyl-CoA dehydrogenase (NAD+) activity"/>
    <property type="evidence" value="ECO:0007669"/>
    <property type="project" value="TreeGrafter"/>
</dbReference>
<evidence type="ECO:0000256" key="2">
    <source>
        <dbReference type="ARBA" id="ARBA00023027"/>
    </source>
</evidence>
<dbReference type="AlphaFoldDB" id="A0A075HEY7"/>
<keyword evidence="1 6" id="KW-0560">Oxidoreductase</keyword>
<dbReference type="InterPro" id="IPR029045">
    <property type="entry name" value="ClpP/crotonase-like_dom_sf"/>
</dbReference>
<name>A0A075HEY7_9EURY</name>
<evidence type="ECO:0000259" key="5">
    <source>
        <dbReference type="Pfam" id="PF16113"/>
    </source>
</evidence>
<feature type="domain" description="3-hydroxyacyl-CoA dehydrogenase C-terminal" evidence="3">
    <location>
        <begin position="318"/>
        <end position="378"/>
    </location>
</feature>
<sequence>MRLNKFAAMGQMAFRCIDGRGAGGRSMRPVESIAIIGAGNMGSGIAQKSAQEQFKVQMTDREQQWVDRGHNIISEFLEEAVGRRIFSPAQVEGIKGRITGVVGTENISPDTDLVIEAVFEDFGIKTEVFGILDEVCDEHTILASNTSSLSVNALAEAVGRPDRFVGLHFFYHPAKNRLVEIIPAASTSAETLAAVEQYCKTMGKVVIICKDRPGFVVNRFFVPWLNEACRLLEEGVGSTAQIDSVACEAFHIGLGPFALMNLTGSPIALHATDYLAEQLDTPRYTGTQSLRDLVIEGRTWEIGEDADCDKGAAAVIRERLLGQVFAVASQIVAEGICSMEDVDRGAKVGLRWARGPFELANRIGVSEAVRMAQGYVDEAGLELPAWFAGRDAPFEFSYVDVGVEDGVGTVRLNRPEAMNALNVTLVSQLGDALDELNARDDVDAIVLEGAGKAFVAGADVKFFVDKIRTDSFQEIYDFTAHGHTVLNKLESSPKTTIALTTGLALGGGLELALACDYRVGTRRTQFRFPETSIGIYPGLGGTQRTPRICGAAGARYAVLAGSFLDAGSAAALGLLTHLVEPADVQATVATILEMGKPGDKYPGRPVDENHPTAAFATAFYSDGNMEALMSGRVPDGFDVEDKTVSRQLKSLSRAAPIALTMASALLDDATTTGDDIDTGLALELERLAEIFGTADALEGLSALIEGRRPSYTAA</sequence>
<feature type="domain" description="3-hydroxyacyl-CoA dehydrogenase C-terminal" evidence="3">
    <location>
        <begin position="214"/>
        <end position="298"/>
    </location>
</feature>
<evidence type="ECO:0000259" key="3">
    <source>
        <dbReference type="Pfam" id="PF00725"/>
    </source>
</evidence>
<organism evidence="6">
    <name type="scientific">uncultured marine group II/III euryarchaeote KM3_69_F11</name>
    <dbReference type="NCBI Taxonomy" id="1456490"/>
    <lineage>
        <taxon>Archaea</taxon>
        <taxon>Methanobacteriati</taxon>
        <taxon>Methanobacteriota</taxon>
        <taxon>environmental samples</taxon>
    </lineage>
</organism>
<dbReference type="Pfam" id="PF00725">
    <property type="entry name" value="3HCDH"/>
    <property type="match status" value="2"/>
</dbReference>
<dbReference type="SUPFAM" id="SSF51735">
    <property type="entry name" value="NAD(P)-binding Rossmann-fold domains"/>
    <property type="match status" value="1"/>
</dbReference>
<dbReference type="SUPFAM" id="SSF48179">
    <property type="entry name" value="6-phosphogluconate dehydrogenase C-terminal domain-like"/>
    <property type="match status" value="2"/>
</dbReference>
<accession>A0A075HEY7</accession>
<dbReference type="EMBL" id="KF901019">
    <property type="protein sequence ID" value="AIF15091.1"/>
    <property type="molecule type" value="Genomic_DNA"/>
</dbReference>
<dbReference type="InterPro" id="IPR008927">
    <property type="entry name" value="6-PGluconate_DH-like_C_sf"/>
</dbReference>
<evidence type="ECO:0000259" key="4">
    <source>
        <dbReference type="Pfam" id="PF02737"/>
    </source>
</evidence>
<dbReference type="InterPro" id="IPR014748">
    <property type="entry name" value="Enoyl-CoA_hydra_C"/>
</dbReference>
<dbReference type="InterPro" id="IPR045004">
    <property type="entry name" value="ECH_dom"/>
</dbReference>
<protein>
    <submittedName>
        <fullName evidence="6">3-hydroxyacyl-CoA dehydrogenase, NAD binding domain protein</fullName>
        <ecNumber evidence="6">1.1.1.35</ecNumber>
    </submittedName>
</protein>
<dbReference type="Pfam" id="PF02737">
    <property type="entry name" value="3HCDH_N"/>
    <property type="match status" value="1"/>
</dbReference>
<dbReference type="GO" id="GO:0070403">
    <property type="term" value="F:NAD+ binding"/>
    <property type="evidence" value="ECO:0007669"/>
    <property type="project" value="InterPro"/>
</dbReference>
<dbReference type="GO" id="GO:0006635">
    <property type="term" value="P:fatty acid beta-oxidation"/>
    <property type="evidence" value="ECO:0007669"/>
    <property type="project" value="UniProtKB-ARBA"/>
</dbReference>
<dbReference type="CDD" id="cd06558">
    <property type="entry name" value="crotonase-like"/>
    <property type="match status" value="1"/>
</dbReference>
<dbReference type="Gene3D" id="1.10.12.10">
    <property type="entry name" value="Lyase 2-enoyl-coa Hydratase, Chain A, domain 2"/>
    <property type="match status" value="1"/>
</dbReference>
<dbReference type="Gene3D" id="3.90.226.10">
    <property type="entry name" value="2-enoyl-CoA Hydratase, Chain A, domain 1"/>
    <property type="match status" value="1"/>
</dbReference>
<dbReference type="PANTHER" id="PTHR43612:SF3">
    <property type="entry name" value="TRIFUNCTIONAL ENZYME SUBUNIT ALPHA, MITOCHONDRIAL"/>
    <property type="match status" value="1"/>
</dbReference>
<dbReference type="InterPro" id="IPR006176">
    <property type="entry name" value="3-OHacyl-CoA_DH_NAD-bd"/>
</dbReference>
<feature type="domain" description="Enoyl-CoA hydratase/isomerase" evidence="5">
    <location>
        <begin position="407"/>
        <end position="705"/>
    </location>
</feature>
<reference evidence="6" key="1">
    <citation type="journal article" date="2014" name="Genome Biol. Evol.">
        <title>Pangenome evidence for extensive interdomain horizontal transfer affecting lineage core and shell genes in uncultured planktonic thaumarchaeota and euryarchaeota.</title>
        <authorList>
            <person name="Deschamps P."/>
            <person name="Zivanovic Y."/>
            <person name="Moreira D."/>
            <person name="Rodriguez-Valera F."/>
            <person name="Lopez-Garcia P."/>
        </authorList>
    </citation>
    <scope>NUCLEOTIDE SEQUENCE</scope>
</reference>